<accession>A0AAV2YJZ7</accession>
<evidence type="ECO:0000313" key="1">
    <source>
        <dbReference type="EMBL" id="DAZ93672.1"/>
    </source>
</evidence>
<dbReference type="GO" id="GO:0016020">
    <property type="term" value="C:membrane"/>
    <property type="evidence" value="ECO:0007669"/>
    <property type="project" value="TreeGrafter"/>
</dbReference>
<comment type="caution">
    <text evidence="1">The sequence shown here is derived from an EMBL/GenBank/DDBJ whole genome shotgun (WGS) entry which is preliminary data.</text>
</comment>
<dbReference type="InterPro" id="IPR022185">
    <property type="entry name" value="DUF3712"/>
</dbReference>
<dbReference type="EMBL" id="DAKRPA010000299">
    <property type="protein sequence ID" value="DAZ93672.1"/>
    <property type="molecule type" value="Genomic_DNA"/>
</dbReference>
<dbReference type="Pfam" id="PF12505">
    <property type="entry name" value="DUF3712"/>
    <property type="match status" value="1"/>
</dbReference>
<dbReference type="PANTHER" id="PTHR35895">
    <property type="entry name" value="CHROMOSOME 16, WHOLE GENOME SHOTGUN SEQUENCE"/>
    <property type="match status" value="1"/>
</dbReference>
<sequence length="327" mass="35117">MSKRRRIMIIVVTVLLLVASILLAIFVGGKLYAQSLANKVDISLNYMDLNHIDPGGDTRTVNVTFSVRMKHDTPVSARMDAATVGIDYGGQRVCSVEILAQKFKDGPQEYDIIIQESIVEIADLAGFSQMAKALLSAREVSMTASADVTVHAASMTYSGIKVRRTFALQGMNKFSTPAPVITQITLADCTIASTTMVVNTTIDNISQFGMNSLGRLNLTIYYNKDFLGYAISTNPDQGLPRGSSTQQFTVTLPNSVSMTLQLLSMGVGIVAKHAQFYIKGENADATQIYILRDAIKALDMSVLYTGGLSTMGFGGGCGPSKIVGIGL</sequence>
<keyword evidence="2" id="KW-1185">Reference proteome</keyword>
<dbReference type="AlphaFoldDB" id="A0AAV2YJZ7"/>
<reference evidence="1" key="2">
    <citation type="journal article" date="2023" name="Microbiol Resour">
        <title>Decontamination and Annotation of the Draft Genome Sequence of the Oomycete Lagenidium giganteum ARSEF 373.</title>
        <authorList>
            <person name="Morgan W.R."/>
            <person name="Tartar A."/>
        </authorList>
    </citation>
    <scope>NUCLEOTIDE SEQUENCE</scope>
    <source>
        <strain evidence="1">ARSEF 373</strain>
    </source>
</reference>
<gene>
    <name evidence="1" type="ORF">N0F65_008180</name>
</gene>
<evidence type="ECO:0008006" key="3">
    <source>
        <dbReference type="Google" id="ProtNLM"/>
    </source>
</evidence>
<evidence type="ECO:0000313" key="2">
    <source>
        <dbReference type="Proteomes" id="UP001146120"/>
    </source>
</evidence>
<protein>
    <recommendedName>
        <fullName evidence="3">Late embryogenesis abundant protein LEA-2 subgroup domain-containing protein</fullName>
    </recommendedName>
</protein>
<organism evidence="1 2">
    <name type="scientific">Lagenidium giganteum</name>
    <dbReference type="NCBI Taxonomy" id="4803"/>
    <lineage>
        <taxon>Eukaryota</taxon>
        <taxon>Sar</taxon>
        <taxon>Stramenopiles</taxon>
        <taxon>Oomycota</taxon>
        <taxon>Peronosporomycetes</taxon>
        <taxon>Pythiales</taxon>
        <taxon>Pythiaceae</taxon>
    </lineage>
</organism>
<proteinExistence type="predicted"/>
<reference evidence="1" key="1">
    <citation type="submission" date="2022-11" db="EMBL/GenBank/DDBJ databases">
        <authorList>
            <person name="Morgan W.R."/>
            <person name="Tartar A."/>
        </authorList>
    </citation>
    <scope>NUCLEOTIDE SEQUENCE</scope>
    <source>
        <strain evidence="1">ARSEF 373</strain>
    </source>
</reference>
<dbReference type="PANTHER" id="PTHR35895:SF1">
    <property type="entry name" value="LIPID-BINDING SERUM GLYCOPROTEIN C-TERMINAL DOMAIN-CONTAINING PROTEIN"/>
    <property type="match status" value="1"/>
</dbReference>
<dbReference type="InterPro" id="IPR046368">
    <property type="entry name" value="Tag1"/>
</dbReference>
<name>A0AAV2YJZ7_9STRA</name>
<dbReference type="Proteomes" id="UP001146120">
    <property type="component" value="Unassembled WGS sequence"/>
</dbReference>